<gene>
    <name evidence="1" type="ORF">Pint_05361</name>
</gene>
<comment type="caution">
    <text evidence="1">The sequence shown here is derived from an EMBL/GenBank/DDBJ whole genome shotgun (WGS) entry which is preliminary data.</text>
</comment>
<name>A0ACC0Z764_9ROSI</name>
<dbReference type="Proteomes" id="UP001163603">
    <property type="component" value="Chromosome 3"/>
</dbReference>
<accession>A0ACC0Z764</accession>
<keyword evidence="2" id="KW-1185">Reference proteome</keyword>
<reference evidence="2" key="1">
    <citation type="journal article" date="2023" name="G3 (Bethesda)">
        <title>Genome assembly and association tests identify interacting loci associated with vigor, precocity, and sex in interspecific pistachio rootstocks.</title>
        <authorList>
            <person name="Palmer W."/>
            <person name="Jacygrad E."/>
            <person name="Sagayaradj S."/>
            <person name="Cavanaugh K."/>
            <person name="Han R."/>
            <person name="Bertier L."/>
            <person name="Beede B."/>
            <person name="Kafkas S."/>
            <person name="Golino D."/>
            <person name="Preece J."/>
            <person name="Michelmore R."/>
        </authorList>
    </citation>
    <scope>NUCLEOTIDE SEQUENCE [LARGE SCALE GENOMIC DNA]</scope>
</reference>
<evidence type="ECO:0000313" key="1">
    <source>
        <dbReference type="EMBL" id="KAJ0047010.1"/>
    </source>
</evidence>
<organism evidence="1 2">
    <name type="scientific">Pistacia integerrima</name>
    <dbReference type="NCBI Taxonomy" id="434235"/>
    <lineage>
        <taxon>Eukaryota</taxon>
        <taxon>Viridiplantae</taxon>
        <taxon>Streptophyta</taxon>
        <taxon>Embryophyta</taxon>
        <taxon>Tracheophyta</taxon>
        <taxon>Spermatophyta</taxon>
        <taxon>Magnoliopsida</taxon>
        <taxon>eudicotyledons</taxon>
        <taxon>Gunneridae</taxon>
        <taxon>Pentapetalae</taxon>
        <taxon>rosids</taxon>
        <taxon>malvids</taxon>
        <taxon>Sapindales</taxon>
        <taxon>Anacardiaceae</taxon>
        <taxon>Pistacia</taxon>
    </lineage>
</organism>
<protein>
    <submittedName>
        <fullName evidence="1">Uncharacterized protein</fullName>
    </submittedName>
</protein>
<evidence type="ECO:0000313" key="2">
    <source>
        <dbReference type="Proteomes" id="UP001163603"/>
    </source>
</evidence>
<dbReference type="EMBL" id="CM047738">
    <property type="protein sequence ID" value="KAJ0047010.1"/>
    <property type="molecule type" value="Genomic_DNA"/>
</dbReference>
<proteinExistence type="predicted"/>
<sequence>MPAAIAATSVVALHPLAPFLTRETVQEMIVSAFSALGLQGTGSSSPSWILDLGASNHMTNSLYGLSNVREYCGSSHIQTDNGSALPIVAIGSDVRAVDSKRA</sequence>